<feature type="region of interest" description="Disordered" evidence="1">
    <location>
        <begin position="1355"/>
        <end position="1375"/>
    </location>
</feature>
<dbReference type="KEGG" id="aten:116295988"/>
<proteinExistence type="predicted"/>
<feature type="compositionally biased region" description="Basic and acidic residues" evidence="1">
    <location>
        <begin position="1165"/>
        <end position="1176"/>
    </location>
</feature>
<feature type="compositionally biased region" description="Polar residues" evidence="1">
    <location>
        <begin position="1130"/>
        <end position="1140"/>
    </location>
</feature>
<feature type="region of interest" description="Disordered" evidence="1">
    <location>
        <begin position="1544"/>
        <end position="1572"/>
    </location>
</feature>
<feature type="compositionally biased region" description="Basic and acidic residues" evidence="1">
    <location>
        <begin position="1235"/>
        <end position="1245"/>
    </location>
</feature>
<dbReference type="RefSeq" id="XP_031559810.1">
    <property type="nucleotide sequence ID" value="XM_031703950.1"/>
</dbReference>
<protein>
    <submittedName>
        <fullName evidence="4">Dentin sialophosphoprotein-like</fullName>
    </submittedName>
</protein>
<keyword evidence="2" id="KW-0732">Signal</keyword>
<reference evidence="4" key="1">
    <citation type="submission" date="2025-08" db="UniProtKB">
        <authorList>
            <consortium name="RefSeq"/>
        </authorList>
    </citation>
    <scope>IDENTIFICATION</scope>
    <source>
        <tissue evidence="4">Tentacle</tissue>
    </source>
</reference>
<feature type="compositionally biased region" description="Low complexity" evidence="1">
    <location>
        <begin position="845"/>
        <end position="861"/>
    </location>
</feature>
<feature type="region of interest" description="Disordered" evidence="1">
    <location>
        <begin position="975"/>
        <end position="1307"/>
    </location>
</feature>
<feature type="compositionally biased region" description="Basic and acidic residues" evidence="1">
    <location>
        <begin position="1556"/>
        <end position="1565"/>
    </location>
</feature>
<dbReference type="Proteomes" id="UP000515163">
    <property type="component" value="Unplaced"/>
</dbReference>
<feature type="compositionally biased region" description="Basic and acidic residues" evidence="1">
    <location>
        <begin position="554"/>
        <end position="570"/>
    </location>
</feature>
<dbReference type="GeneID" id="116295988"/>
<accession>A0A6P8I4W6</accession>
<feature type="compositionally biased region" description="Polar residues" evidence="1">
    <location>
        <begin position="523"/>
        <end position="538"/>
    </location>
</feature>
<feature type="region of interest" description="Disordered" evidence="1">
    <location>
        <begin position="1465"/>
        <end position="1525"/>
    </location>
</feature>
<feature type="compositionally biased region" description="Polar residues" evidence="1">
    <location>
        <begin position="751"/>
        <end position="791"/>
    </location>
</feature>
<feature type="region of interest" description="Disordered" evidence="1">
    <location>
        <begin position="388"/>
        <end position="478"/>
    </location>
</feature>
<feature type="compositionally biased region" description="Basic and acidic residues" evidence="1">
    <location>
        <begin position="655"/>
        <end position="668"/>
    </location>
</feature>
<evidence type="ECO:0000256" key="1">
    <source>
        <dbReference type="SAM" id="MobiDB-lite"/>
    </source>
</evidence>
<feature type="compositionally biased region" description="Polar residues" evidence="1">
    <location>
        <begin position="1177"/>
        <end position="1199"/>
    </location>
</feature>
<organism evidence="3 4">
    <name type="scientific">Actinia tenebrosa</name>
    <name type="common">Australian red waratah sea anemone</name>
    <dbReference type="NCBI Taxonomy" id="6105"/>
    <lineage>
        <taxon>Eukaryota</taxon>
        <taxon>Metazoa</taxon>
        <taxon>Cnidaria</taxon>
        <taxon>Anthozoa</taxon>
        <taxon>Hexacorallia</taxon>
        <taxon>Actiniaria</taxon>
        <taxon>Actiniidae</taxon>
        <taxon>Actinia</taxon>
    </lineage>
</organism>
<feature type="chain" id="PRO_5027581668" evidence="2">
    <location>
        <begin position="25"/>
        <end position="1595"/>
    </location>
</feature>
<feature type="compositionally biased region" description="Acidic residues" evidence="1">
    <location>
        <begin position="117"/>
        <end position="126"/>
    </location>
</feature>
<gene>
    <name evidence="4" type="primary">LOC116295988</name>
</gene>
<keyword evidence="3" id="KW-1185">Reference proteome</keyword>
<feature type="region of interest" description="Disordered" evidence="1">
    <location>
        <begin position="107"/>
        <end position="206"/>
    </location>
</feature>
<feature type="compositionally biased region" description="Polar residues" evidence="1">
    <location>
        <begin position="718"/>
        <end position="738"/>
    </location>
</feature>
<feature type="compositionally biased region" description="Polar residues" evidence="1">
    <location>
        <begin position="1476"/>
        <end position="1507"/>
    </location>
</feature>
<feature type="compositionally biased region" description="Basic and acidic residues" evidence="1">
    <location>
        <begin position="1436"/>
        <end position="1450"/>
    </location>
</feature>
<feature type="compositionally biased region" description="Polar residues" evidence="1">
    <location>
        <begin position="899"/>
        <end position="912"/>
    </location>
</feature>
<feature type="compositionally biased region" description="Basic and acidic residues" evidence="1">
    <location>
        <begin position="978"/>
        <end position="989"/>
    </location>
</feature>
<sequence>MAKSCVFLTLLFGSLVPLYKVCLGTNDYDYKPVIFDQQTQWKPDNKETDARRYFERPTENAFVDGRYVLNTDLNSKKVTFSGPNEYKRKWDDSLKYRSLGNDQLVTNGFDDNTLSSGEDEDFGEDVSYDKDKFASGDGSSDDIRDNKNDDESIKHQFKEKVNVSGSQDVDDSNKESSGLFLGAKTTHEIAHDEDNTDTTNSDNYPRKNNLYKDYGTQVMDNNFTTKRDNYTEWTSTSDVLDKTGNNISNINTDNNSETISRINLDTLNHKMQLAPNVSIARGNYTQQATTSGKDKGFQGNEASNVKNEFPESVEGSSFNDLIRKYEVSAEKLDQESSGSGEAGYSEALKTTDKTGESYSLNNSENESGSFSRINLDILHEKLLLDSKNGSLAQQNDTRKEGSSGNDSYKTEDHPQDNQASSLKDDFPESMEGEGSSFDEKTNQDSSGMGVSGQEETLMANIDKNSDKDSESAYGETYNTEARILDLKPNTKTTLNISGNSGYPDNTLNISSQIYSKDFKTSELSSNFSYSNGNTGSSLKQEEGDIQRTATNLAGKKEYSKMSAEERKDMEASGVIGETSGDINSHHNEGASDLTVSGDEKEENGSDRVSDIDNNGNEEGSGLTASGDEKEETGSDRVSDIDNNGNEEASDLTASGDEKKENGSDRVSDIDNNGNEEGSGLTAGGDQVSGLSNHGNEGASVLTASGDENEASGGAQLSDIDNNAISGDQVSDIDNNGNKEASGMTYEAISGDQVSDIDNNGNEEASGMTEETSGSEQASNIDNHSNEETSGLTEEAISGDQASDIDNHGNEETSALTEEAISGDQANDIDNHGNEEASGLTEQVISGSPSSNNENNINEEASGLIEEAVIGDQESDTDNNGSEEPNGLTDKASDDEDQNSDISNDGNEETSGLTDEAISGDQVSDIDNNGNEEASGLTDESSADNQVIDSINHRKQEASKLIIEASGGDQVIAISNIGNEDRDMTDEVRGGENVSDTGNHGTEETSAIIDEASGSDQVNDVSNHGHEEGSGLTEEASGSDQVSDVNNHSNEQTSGLTDEASGGDQVSDVSNHGYEETSGLTEEASGSDQVSDVSNHGYEGSGLTEGASGSDQVSDVSNHGYDEGSGLTEEASGSHQVSDVSNHGYEEGSGLTEEASGDNLVFDINNRGDKKASEESKGNTNISNTNNFTDQWSSNNTKFVATNRKLPDSGANAVIYKIKDNDEEEDNEGEESGGIEVKDIEKEKTVGEGTPEDIPASVNYPHNGQDISKTNGNKEVEMEPVQELGSGHKTDFGKGHFSSGRADENGSKILGAKSENELEYNKVFNGSGIDSNTNISASTLYELSKNATDIVVSYKKETKNSKGSNNVSLSREGLGNGSFSSFKNNTAGINITTKTNESIMSVTDTSKTEWKSQSLAKFQNSYGFLQRNKQRSNGTHKNNESLKDNKWKHKKDDKAKSVYEFWAVRRKQNESEPSEGKAQNESYSNPKILLNNRTSPNVSSHQNISSQEKLAETSPPGELKPFDASELGQIEEDIFRNDHMKTKVHEARKVPRKKEMKHSTQDESNKVMKIATQTRFRTDKLKKLVNQIKTARTENL</sequence>
<feature type="compositionally biased region" description="Polar residues" evidence="1">
    <location>
        <begin position="1259"/>
        <end position="1270"/>
    </location>
</feature>
<evidence type="ECO:0000313" key="3">
    <source>
        <dbReference type="Proteomes" id="UP000515163"/>
    </source>
</evidence>
<dbReference type="InParanoid" id="A0A6P8I4W6"/>
<feature type="compositionally biased region" description="Acidic residues" evidence="1">
    <location>
        <begin position="1220"/>
        <end position="1232"/>
    </location>
</feature>
<evidence type="ECO:0000313" key="4">
    <source>
        <dbReference type="RefSeq" id="XP_031559810.1"/>
    </source>
</evidence>
<feature type="compositionally biased region" description="Polar residues" evidence="1">
    <location>
        <begin position="1077"/>
        <end position="1093"/>
    </location>
</feature>
<feature type="compositionally biased region" description="Basic and acidic residues" evidence="1">
    <location>
        <begin position="141"/>
        <end position="161"/>
    </location>
</feature>
<feature type="region of interest" description="Disordered" evidence="1">
    <location>
        <begin position="1423"/>
        <end position="1450"/>
    </location>
</feature>
<feature type="compositionally biased region" description="Polar residues" evidence="1">
    <location>
        <begin position="920"/>
        <end position="945"/>
    </location>
</feature>
<name>A0A6P8I4W6_ACTTE</name>
<feature type="compositionally biased region" description="Polar residues" evidence="1">
    <location>
        <begin position="1106"/>
        <end position="1116"/>
    </location>
</feature>
<evidence type="ECO:0000256" key="2">
    <source>
        <dbReference type="SAM" id="SignalP"/>
    </source>
</evidence>
<feature type="compositionally biased region" description="Polar residues" evidence="1">
    <location>
        <begin position="107"/>
        <end position="116"/>
    </location>
</feature>
<feature type="region of interest" description="Disordered" evidence="1">
    <location>
        <begin position="523"/>
        <end position="945"/>
    </location>
</feature>
<feature type="compositionally biased region" description="Polar residues" evidence="1">
    <location>
        <begin position="1035"/>
        <end position="1055"/>
    </location>
</feature>
<feature type="signal peptide" evidence="2">
    <location>
        <begin position="1"/>
        <end position="24"/>
    </location>
</feature>